<accession>A0AAV4Y5L1</accession>
<comment type="caution">
    <text evidence="1">The sequence shown here is derived from an EMBL/GenBank/DDBJ whole genome shotgun (WGS) entry which is preliminary data.</text>
</comment>
<gene>
    <name evidence="1" type="ORF">CEXT_587681</name>
</gene>
<evidence type="ECO:0000313" key="1">
    <source>
        <dbReference type="EMBL" id="GIZ01447.1"/>
    </source>
</evidence>
<proteinExistence type="predicted"/>
<sequence length="103" mass="11171">MNNQPVSSLLFRNSKPYYEKIITKICKFHAPMEVGGYKAGSGTLCRAMDGPGQALGETVREVMEGQQAEPFYSNGSALGNPLLENEGLVPNPWGSFSVCSLKE</sequence>
<keyword evidence="2" id="KW-1185">Reference proteome</keyword>
<dbReference type="Proteomes" id="UP001054945">
    <property type="component" value="Unassembled WGS sequence"/>
</dbReference>
<name>A0AAV4Y5L1_CAEEX</name>
<protein>
    <submittedName>
        <fullName evidence="1">Uncharacterized protein</fullName>
    </submittedName>
</protein>
<organism evidence="1 2">
    <name type="scientific">Caerostris extrusa</name>
    <name type="common">Bark spider</name>
    <name type="synonym">Caerostris bankana</name>
    <dbReference type="NCBI Taxonomy" id="172846"/>
    <lineage>
        <taxon>Eukaryota</taxon>
        <taxon>Metazoa</taxon>
        <taxon>Ecdysozoa</taxon>
        <taxon>Arthropoda</taxon>
        <taxon>Chelicerata</taxon>
        <taxon>Arachnida</taxon>
        <taxon>Araneae</taxon>
        <taxon>Araneomorphae</taxon>
        <taxon>Entelegynae</taxon>
        <taxon>Araneoidea</taxon>
        <taxon>Araneidae</taxon>
        <taxon>Caerostris</taxon>
    </lineage>
</organism>
<reference evidence="1 2" key="1">
    <citation type="submission" date="2021-06" db="EMBL/GenBank/DDBJ databases">
        <title>Caerostris extrusa draft genome.</title>
        <authorList>
            <person name="Kono N."/>
            <person name="Arakawa K."/>
        </authorList>
    </citation>
    <scope>NUCLEOTIDE SEQUENCE [LARGE SCALE GENOMIC DNA]</scope>
</reference>
<evidence type="ECO:0000313" key="2">
    <source>
        <dbReference type="Proteomes" id="UP001054945"/>
    </source>
</evidence>
<dbReference type="AlphaFoldDB" id="A0AAV4Y5L1"/>
<dbReference type="EMBL" id="BPLR01001302">
    <property type="protein sequence ID" value="GIZ01447.1"/>
    <property type="molecule type" value="Genomic_DNA"/>
</dbReference>